<proteinExistence type="predicted"/>
<comment type="caution">
    <text evidence="2">The sequence shown here is derived from an EMBL/GenBank/DDBJ whole genome shotgun (WGS) entry which is preliminary data.</text>
</comment>
<protein>
    <submittedName>
        <fullName evidence="2">Uncharacterized protein</fullName>
    </submittedName>
</protein>
<evidence type="ECO:0000256" key="1">
    <source>
        <dbReference type="SAM" id="MobiDB-lite"/>
    </source>
</evidence>
<feature type="region of interest" description="Disordered" evidence="1">
    <location>
        <begin position="43"/>
        <end position="64"/>
    </location>
</feature>
<organism evidence="2">
    <name type="scientific">marine sediment metagenome</name>
    <dbReference type="NCBI Taxonomy" id="412755"/>
    <lineage>
        <taxon>unclassified sequences</taxon>
        <taxon>metagenomes</taxon>
        <taxon>ecological metagenomes</taxon>
    </lineage>
</organism>
<accession>X1ALZ2</accession>
<sequence>MSKKQSISYEELTPNDVRIIVNSGGESTEVMARVLERGSYTICDTPSEERGRKSNSKVVKHSES</sequence>
<reference evidence="2" key="1">
    <citation type="journal article" date="2014" name="Front. Microbiol.">
        <title>High frequency of phylogenetically diverse reductive dehalogenase-homologous genes in deep subseafloor sedimentary metagenomes.</title>
        <authorList>
            <person name="Kawai M."/>
            <person name="Futagami T."/>
            <person name="Toyoda A."/>
            <person name="Takaki Y."/>
            <person name="Nishi S."/>
            <person name="Hori S."/>
            <person name="Arai W."/>
            <person name="Tsubouchi T."/>
            <person name="Morono Y."/>
            <person name="Uchiyama I."/>
            <person name="Ito T."/>
            <person name="Fujiyama A."/>
            <person name="Inagaki F."/>
            <person name="Takami H."/>
        </authorList>
    </citation>
    <scope>NUCLEOTIDE SEQUENCE</scope>
    <source>
        <strain evidence="2">Expedition CK06-06</strain>
    </source>
</reference>
<evidence type="ECO:0000313" key="2">
    <source>
        <dbReference type="EMBL" id="GAG60941.1"/>
    </source>
</evidence>
<gene>
    <name evidence="2" type="ORF">S01H4_12151</name>
</gene>
<name>X1ALZ2_9ZZZZ</name>
<dbReference type="EMBL" id="BART01005100">
    <property type="protein sequence ID" value="GAG60941.1"/>
    <property type="molecule type" value="Genomic_DNA"/>
</dbReference>
<dbReference type="AlphaFoldDB" id="X1ALZ2"/>
<feature type="compositionally biased region" description="Basic residues" evidence="1">
    <location>
        <begin position="53"/>
        <end position="64"/>
    </location>
</feature>